<accession>A0A1V8SB42</accession>
<feature type="region of interest" description="Disordered" evidence="1">
    <location>
        <begin position="650"/>
        <end position="670"/>
    </location>
</feature>
<sequence length="697" mass="77370">MHPHRGMQNAYNKHAPEWEWDDTHSTWYWYDARNRVKRRLDDGNELDDSTVSQAPPHSKDSLSPPETISGTSISKWSEGSSISSQLTQQQNVWNGGFVPPGKPKMQFKVQSEPLKYFRTGTVFSVSQLYGLPSGIASRRVADTQSKHGVHGLVVIKIGVLSCSVVPIVPKLAISSLGHSEVQQYGIIYTGDTAPDISAAEIEMQPIPIRVDADDIGYKLQRSARIDYGKVHNIEHSAKVWPFGKVSDESRSQLLKQFASVWSAQLGVSLASEERSHESNRGSVSEAVPGNPDHAQSHGSPPNLLDRTTYQGSGGQATSNPAALEDKLVSSTSESTPAGHAYLPLTPAVPQDPLPSPSTMPDTAALRSVAFTPDSYAIASNLPAALSAQRHGKDDIDEAKQQQADLDRLYGRLKRFVGLHETVLNQRYDVETKLNSAWESLAQCLQMMDSAVKKRDQGFDAAHEELDEAFREVRKQVDQAKDVQKSSTAKQLELSTTETDIRDNTKEILAWRVASKETLDKIGEMKAQVNTRASESSITYVDDHQAQAHLRPEVVAFRQAQQRVGLSRVQLQELYEEYDEQLRAHTLASDRGEATDPHFPERKREFAVQKQALLLALDKDELDLQARRRECSAAGIIFQVDTLPADMHNMEGASHRGVSLGPRDQDESVDTSSERISESFALVKDWVQQLPARFIEQE</sequence>
<feature type="compositionally biased region" description="Polar residues" evidence="1">
    <location>
        <begin position="305"/>
        <end position="319"/>
    </location>
</feature>
<feature type="domain" description="DUF6590" evidence="2">
    <location>
        <begin position="115"/>
        <end position="254"/>
    </location>
</feature>
<evidence type="ECO:0000313" key="3">
    <source>
        <dbReference type="EMBL" id="OQN96408.1"/>
    </source>
</evidence>
<gene>
    <name evidence="3" type="ORF">B0A48_17660</name>
</gene>
<feature type="compositionally biased region" description="Low complexity" evidence="1">
    <location>
        <begin position="69"/>
        <end position="80"/>
    </location>
</feature>
<dbReference type="AlphaFoldDB" id="A0A1V8SB42"/>
<feature type="region of interest" description="Disordered" evidence="1">
    <location>
        <begin position="271"/>
        <end position="319"/>
    </location>
</feature>
<organism evidence="3 4">
    <name type="scientific">Cryoendolithus antarcticus</name>
    <dbReference type="NCBI Taxonomy" id="1507870"/>
    <lineage>
        <taxon>Eukaryota</taxon>
        <taxon>Fungi</taxon>
        <taxon>Dikarya</taxon>
        <taxon>Ascomycota</taxon>
        <taxon>Pezizomycotina</taxon>
        <taxon>Dothideomycetes</taxon>
        <taxon>Dothideomycetidae</taxon>
        <taxon>Cladosporiales</taxon>
        <taxon>Cladosporiaceae</taxon>
        <taxon>Cryoendolithus</taxon>
    </lineage>
</organism>
<dbReference type="EMBL" id="NAJO01000067">
    <property type="protein sequence ID" value="OQN96408.1"/>
    <property type="molecule type" value="Genomic_DNA"/>
</dbReference>
<dbReference type="OrthoDB" id="3559580at2759"/>
<evidence type="ECO:0000313" key="4">
    <source>
        <dbReference type="Proteomes" id="UP000192596"/>
    </source>
</evidence>
<dbReference type="InterPro" id="IPR046497">
    <property type="entry name" value="DUF6590"/>
</dbReference>
<feature type="region of interest" description="Disordered" evidence="1">
    <location>
        <begin position="44"/>
        <end position="80"/>
    </location>
</feature>
<proteinExistence type="predicted"/>
<evidence type="ECO:0000256" key="1">
    <source>
        <dbReference type="SAM" id="MobiDB-lite"/>
    </source>
</evidence>
<keyword evidence="4" id="KW-1185">Reference proteome</keyword>
<dbReference type="InParanoid" id="A0A1V8SB42"/>
<name>A0A1V8SB42_9PEZI</name>
<dbReference type="Proteomes" id="UP000192596">
    <property type="component" value="Unassembled WGS sequence"/>
</dbReference>
<comment type="caution">
    <text evidence="3">The sequence shown here is derived from an EMBL/GenBank/DDBJ whole genome shotgun (WGS) entry which is preliminary data.</text>
</comment>
<reference evidence="4" key="1">
    <citation type="submission" date="2017-03" db="EMBL/GenBank/DDBJ databases">
        <title>Genomes of endolithic fungi from Antarctica.</title>
        <authorList>
            <person name="Coleine C."/>
            <person name="Masonjones S."/>
            <person name="Stajich J.E."/>
        </authorList>
    </citation>
    <scope>NUCLEOTIDE SEQUENCE [LARGE SCALE GENOMIC DNA]</scope>
    <source>
        <strain evidence="4">CCFEE 5527</strain>
    </source>
</reference>
<protein>
    <recommendedName>
        <fullName evidence="2">DUF6590 domain-containing protein</fullName>
    </recommendedName>
</protein>
<dbReference type="Pfam" id="PF20233">
    <property type="entry name" value="DUF6590"/>
    <property type="match status" value="1"/>
</dbReference>
<evidence type="ECO:0000259" key="2">
    <source>
        <dbReference type="Pfam" id="PF20233"/>
    </source>
</evidence>